<dbReference type="SUPFAM" id="SSF52540">
    <property type="entry name" value="P-loop containing nucleoside triphosphate hydrolases"/>
    <property type="match status" value="1"/>
</dbReference>
<keyword evidence="2" id="KW-1185">Reference proteome</keyword>
<organism evidence="1 2">
    <name type="scientific">Chelativorans salis</name>
    <dbReference type="NCBI Taxonomy" id="2978478"/>
    <lineage>
        <taxon>Bacteria</taxon>
        <taxon>Pseudomonadati</taxon>
        <taxon>Pseudomonadota</taxon>
        <taxon>Alphaproteobacteria</taxon>
        <taxon>Hyphomicrobiales</taxon>
        <taxon>Phyllobacteriaceae</taxon>
        <taxon>Chelativorans</taxon>
    </lineage>
</organism>
<comment type="caution">
    <text evidence="1">The sequence shown here is derived from an EMBL/GenBank/DDBJ whole genome shotgun (WGS) entry which is preliminary data.</text>
</comment>
<dbReference type="RefSeq" id="WP_260907073.1">
    <property type="nucleotide sequence ID" value="NZ_JAOCZP010000012.1"/>
</dbReference>
<proteinExistence type="predicted"/>
<dbReference type="Gene3D" id="3.40.50.300">
    <property type="entry name" value="P-loop containing nucleotide triphosphate hydrolases"/>
    <property type="match status" value="1"/>
</dbReference>
<dbReference type="InterPro" id="IPR027417">
    <property type="entry name" value="P-loop_NTPase"/>
</dbReference>
<evidence type="ECO:0000313" key="1">
    <source>
        <dbReference type="EMBL" id="MCT7378214.1"/>
    </source>
</evidence>
<protein>
    <submittedName>
        <fullName evidence="1">Sulfotransferase</fullName>
    </submittedName>
</protein>
<dbReference type="EMBL" id="JAOCZP010000012">
    <property type="protein sequence ID" value="MCT7378214.1"/>
    <property type="molecule type" value="Genomic_DNA"/>
</dbReference>
<dbReference type="Pfam" id="PF13469">
    <property type="entry name" value="Sulfotransfer_3"/>
    <property type="match status" value="1"/>
</dbReference>
<sequence length="291" mass="32470">MHSEALLEEIVHDPASAGVNERQATKLHERLSAIHLSRSEALQRAAHVGRERAEKANPTIYLANVGSSGSHWAQSMLSALAPMLPCGEVYFPTPVLDRLSELPHQERAAFMQTYYAIHGWRDIPELRTAPAVNTAHRPKPGMMASHDRCACLILLIRDPVEIVISRTFRKQKYRAAIGYAKSSDADYMQFNIKFVHNFFRRVDRDSFDTEIRYEDLKSNPASTLRCLADVVGLDVLDEKIAAVAESHTAERLAKDGRAGNLYTGCAVSPPTELIEKARADLSEIRAKFGYA</sequence>
<name>A0ABT2LYC9_9HYPH</name>
<gene>
    <name evidence="1" type="ORF">N5A92_24685</name>
</gene>
<reference evidence="1 2" key="1">
    <citation type="submission" date="2022-09" db="EMBL/GenBank/DDBJ databases">
        <title>Chelativorans salina sp. nov., a novel slightly halophilic bacterium isolated from a saline lake sediment enrichment.</title>
        <authorList>
            <person name="Gao L."/>
            <person name="Fang B.-Z."/>
            <person name="Li W.-J."/>
        </authorList>
    </citation>
    <scope>NUCLEOTIDE SEQUENCE [LARGE SCALE GENOMIC DNA]</scope>
    <source>
        <strain evidence="1 2">EGI FJ00035</strain>
    </source>
</reference>
<accession>A0ABT2LYC9</accession>
<evidence type="ECO:0000313" key="2">
    <source>
        <dbReference type="Proteomes" id="UP001320831"/>
    </source>
</evidence>
<dbReference type="Proteomes" id="UP001320831">
    <property type="component" value="Unassembled WGS sequence"/>
</dbReference>